<sequence length="73" mass="8391">MVHSQSPLRRHLSLQSTSKRCSAVPIRSAWWRRAFLILSSMYFVSKVEYTNLIVIHHRSSFGVVLDEVTACVT</sequence>
<reference evidence="1" key="1">
    <citation type="submission" date="2014-09" db="EMBL/GenBank/DDBJ databases">
        <authorList>
            <person name="Magalhaes I.L.F."/>
            <person name="Oliveira U."/>
            <person name="Santos F.R."/>
            <person name="Vidigal T.H.D.A."/>
            <person name="Brescovit A.D."/>
            <person name="Santos A.J."/>
        </authorList>
    </citation>
    <scope>NUCLEOTIDE SEQUENCE</scope>
    <source>
        <tissue evidence="1">Shoot tissue taken approximately 20 cm above the soil surface</tissue>
    </source>
</reference>
<reference evidence="1" key="2">
    <citation type="journal article" date="2015" name="Data Brief">
        <title>Shoot transcriptome of the giant reed, Arundo donax.</title>
        <authorList>
            <person name="Barrero R.A."/>
            <person name="Guerrero F.D."/>
            <person name="Moolhuijzen P."/>
            <person name="Goolsby J.A."/>
            <person name="Tidwell J."/>
            <person name="Bellgard S.E."/>
            <person name="Bellgard M.I."/>
        </authorList>
    </citation>
    <scope>NUCLEOTIDE SEQUENCE</scope>
    <source>
        <tissue evidence="1">Shoot tissue taken approximately 20 cm above the soil surface</tissue>
    </source>
</reference>
<dbReference type="AlphaFoldDB" id="A0A0A9G3B2"/>
<proteinExistence type="predicted"/>
<organism evidence="1">
    <name type="scientific">Arundo donax</name>
    <name type="common">Giant reed</name>
    <name type="synonym">Donax arundinaceus</name>
    <dbReference type="NCBI Taxonomy" id="35708"/>
    <lineage>
        <taxon>Eukaryota</taxon>
        <taxon>Viridiplantae</taxon>
        <taxon>Streptophyta</taxon>
        <taxon>Embryophyta</taxon>
        <taxon>Tracheophyta</taxon>
        <taxon>Spermatophyta</taxon>
        <taxon>Magnoliopsida</taxon>
        <taxon>Liliopsida</taxon>
        <taxon>Poales</taxon>
        <taxon>Poaceae</taxon>
        <taxon>PACMAD clade</taxon>
        <taxon>Arundinoideae</taxon>
        <taxon>Arundineae</taxon>
        <taxon>Arundo</taxon>
    </lineage>
</organism>
<name>A0A0A9G3B2_ARUDO</name>
<accession>A0A0A9G3B2</accession>
<protein>
    <submittedName>
        <fullName evidence="1">Uncharacterized protein</fullName>
    </submittedName>
</protein>
<dbReference type="EMBL" id="GBRH01179922">
    <property type="protein sequence ID" value="JAE17974.1"/>
    <property type="molecule type" value="Transcribed_RNA"/>
</dbReference>
<evidence type="ECO:0000313" key="1">
    <source>
        <dbReference type="EMBL" id="JAE17974.1"/>
    </source>
</evidence>